<dbReference type="GO" id="GO:0005783">
    <property type="term" value="C:endoplasmic reticulum"/>
    <property type="evidence" value="ECO:0007669"/>
    <property type="project" value="TreeGrafter"/>
</dbReference>
<reference evidence="7" key="1">
    <citation type="submission" date="2023-10" db="EMBL/GenBank/DDBJ databases">
        <title>Genome assembly of Pristionchus species.</title>
        <authorList>
            <person name="Yoshida K."/>
            <person name="Sommer R.J."/>
        </authorList>
    </citation>
    <scope>NUCLEOTIDE SEQUENCE</scope>
    <source>
        <strain evidence="7">RS0144</strain>
    </source>
</reference>
<dbReference type="PIRSF" id="PIRSF015840">
    <property type="entry name" value="DUF284_TM_euk"/>
    <property type="match status" value="1"/>
</dbReference>
<dbReference type="Pfam" id="PF03381">
    <property type="entry name" value="CDC50"/>
    <property type="match status" value="1"/>
</dbReference>
<accession>A0AAV5SP53</accession>
<evidence type="ECO:0000313" key="8">
    <source>
        <dbReference type="Proteomes" id="UP001432027"/>
    </source>
</evidence>
<evidence type="ECO:0008006" key="9">
    <source>
        <dbReference type="Google" id="ProtNLM"/>
    </source>
</evidence>
<comment type="similarity">
    <text evidence="2">Belongs to the CDC50/LEM3 family.</text>
</comment>
<dbReference type="GO" id="GO:0005886">
    <property type="term" value="C:plasma membrane"/>
    <property type="evidence" value="ECO:0007669"/>
    <property type="project" value="TreeGrafter"/>
</dbReference>
<feature type="non-terminal residue" evidence="7">
    <location>
        <position position="1"/>
    </location>
</feature>
<evidence type="ECO:0000256" key="4">
    <source>
        <dbReference type="ARBA" id="ARBA00022989"/>
    </source>
</evidence>
<evidence type="ECO:0000256" key="5">
    <source>
        <dbReference type="ARBA" id="ARBA00023136"/>
    </source>
</evidence>
<comment type="subcellular location">
    <subcellularLocation>
        <location evidence="1">Membrane</location>
    </subcellularLocation>
</comment>
<evidence type="ECO:0000256" key="6">
    <source>
        <dbReference type="SAM" id="Phobius"/>
    </source>
</evidence>
<gene>
    <name evidence="7" type="ORF">PENTCL1PPCAC_5274</name>
</gene>
<organism evidence="7 8">
    <name type="scientific">Pristionchus entomophagus</name>
    <dbReference type="NCBI Taxonomy" id="358040"/>
    <lineage>
        <taxon>Eukaryota</taxon>
        <taxon>Metazoa</taxon>
        <taxon>Ecdysozoa</taxon>
        <taxon>Nematoda</taxon>
        <taxon>Chromadorea</taxon>
        <taxon>Rhabditida</taxon>
        <taxon>Rhabditina</taxon>
        <taxon>Diplogasteromorpha</taxon>
        <taxon>Diplogasteroidea</taxon>
        <taxon>Neodiplogasteridae</taxon>
        <taxon>Pristionchus</taxon>
    </lineage>
</organism>
<dbReference type="EMBL" id="BTSX01000002">
    <property type="protein sequence ID" value="GMS83099.1"/>
    <property type="molecule type" value="Genomic_DNA"/>
</dbReference>
<comment type="caution">
    <text evidence="7">The sequence shown here is derived from an EMBL/GenBank/DDBJ whole genome shotgun (WGS) entry which is preliminary data.</text>
</comment>
<keyword evidence="5 6" id="KW-0472">Membrane</keyword>
<dbReference type="PANTHER" id="PTHR10926">
    <property type="entry name" value="CELL CYCLE CONTROL PROTEIN 50"/>
    <property type="match status" value="1"/>
</dbReference>
<name>A0AAV5SP53_9BILA</name>
<evidence type="ECO:0000256" key="1">
    <source>
        <dbReference type="ARBA" id="ARBA00004370"/>
    </source>
</evidence>
<dbReference type="AlphaFoldDB" id="A0AAV5SP53"/>
<protein>
    <recommendedName>
        <fullName evidence="9">Cell cycle control protein 50A</fullName>
    </recommendedName>
</protein>
<dbReference type="InterPro" id="IPR005045">
    <property type="entry name" value="CDC50/LEM3_fam"/>
</dbReference>
<sequence length="265" mass="30026">FQGPVRIYYGLEGFYQNNLDYAKSRSENQLHGKLTDTEGCEPLETRIDPNDGIEKPIAPCGSIANSLFNGIFLKEFCAHSMLPETCALLSLRGIISDFVVRKKYANPLPKENETLCDAFKGTVRPPWWTRDVCQLGAPLNAEDAARDSVGIGLENIDLIIWMRVAALPKFRKIYRIVDDEHDDYTEGLPAGNYTLRIGYNYPTSTWHGKKFFYVTSESWAGGRHFPLAIAYLAVGAFLLLISALFLLMCLRMRFLERVRVEAQMQ</sequence>
<proteinExistence type="inferred from homology"/>
<dbReference type="Proteomes" id="UP001432027">
    <property type="component" value="Unassembled WGS sequence"/>
</dbReference>
<evidence type="ECO:0000256" key="2">
    <source>
        <dbReference type="ARBA" id="ARBA00009457"/>
    </source>
</evidence>
<evidence type="ECO:0000313" key="7">
    <source>
        <dbReference type="EMBL" id="GMS83099.1"/>
    </source>
</evidence>
<dbReference type="GO" id="GO:0005794">
    <property type="term" value="C:Golgi apparatus"/>
    <property type="evidence" value="ECO:0007669"/>
    <property type="project" value="TreeGrafter"/>
</dbReference>
<keyword evidence="3 6" id="KW-0812">Transmembrane</keyword>
<keyword evidence="8" id="KW-1185">Reference proteome</keyword>
<dbReference type="PANTHER" id="PTHR10926:SF23">
    <property type="entry name" value="CELL CYCLE CONTROL PROTEIN 50A"/>
    <property type="match status" value="1"/>
</dbReference>
<evidence type="ECO:0000256" key="3">
    <source>
        <dbReference type="ARBA" id="ARBA00022692"/>
    </source>
</evidence>
<feature type="transmembrane region" description="Helical" evidence="6">
    <location>
        <begin position="228"/>
        <end position="250"/>
    </location>
</feature>
<keyword evidence="4 6" id="KW-1133">Transmembrane helix</keyword>